<dbReference type="InterPro" id="IPR050693">
    <property type="entry name" value="Hsp70_NEF-Inhibitors"/>
</dbReference>
<reference evidence="2" key="1">
    <citation type="submission" date="2021-01" db="EMBL/GenBank/DDBJ databases">
        <authorList>
            <person name="Corre E."/>
            <person name="Pelletier E."/>
            <person name="Niang G."/>
            <person name="Scheremetjew M."/>
            <person name="Finn R."/>
            <person name="Kale V."/>
            <person name="Holt S."/>
            <person name="Cochrane G."/>
            <person name="Meng A."/>
            <person name="Brown T."/>
            <person name="Cohen L."/>
        </authorList>
    </citation>
    <scope>NUCLEOTIDE SEQUENCE</scope>
    <source>
        <strain evidence="2">UTEX LB 985</strain>
    </source>
</reference>
<dbReference type="EMBL" id="HBGU01075792">
    <property type="protein sequence ID" value="CAD9540455.1"/>
    <property type="molecule type" value="Transcribed_RNA"/>
</dbReference>
<evidence type="ECO:0000259" key="1">
    <source>
        <dbReference type="Pfam" id="PF08609"/>
    </source>
</evidence>
<dbReference type="SUPFAM" id="SSF48371">
    <property type="entry name" value="ARM repeat"/>
    <property type="match status" value="1"/>
</dbReference>
<dbReference type="InterPro" id="IPR013918">
    <property type="entry name" value="Nucleotide_exch_fac_Fes1"/>
</dbReference>
<sequence>MNDPATLSQLLQWSLANTDLDALHERAEAIRRGEAQPTPINMAATSAGVLSAEGNEGELPALGETGAASVKRPAAATRAELDALAQLHMPDMVSMMRGALALAVNESLDVDSREQALLDLEELAADVDNARDLHTIGGFPLVLALFASAEPPLQAASAWVVGSSVKHQREMQLHLLEQGAVPALLTLLQPNSTVEVRGKALFALAALLGNCPEAQAAFAQGGGSSTLISILSQPEGQPAAMRLVRKALVLVTDLVREQRMREEDPEAVSEVASVDLIGSWRDATELCSAVVQCFASEELDAQEKALQAADELLKAGLIQALAGSPADGSSCTARTVRGALQRYRERCEAFARDHALEQEDDVVGSGECGDMLPIAQVVDEQLALITATRHADEQL</sequence>
<proteinExistence type="predicted"/>
<dbReference type="InterPro" id="IPR011989">
    <property type="entry name" value="ARM-like"/>
</dbReference>
<evidence type="ECO:0000313" key="2">
    <source>
        <dbReference type="EMBL" id="CAD9540455.1"/>
    </source>
</evidence>
<dbReference type="GO" id="GO:0005783">
    <property type="term" value="C:endoplasmic reticulum"/>
    <property type="evidence" value="ECO:0007669"/>
    <property type="project" value="TreeGrafter"/>
</dbReference>
<dbReference type="Pfam" id="PF08609">
    <property type="entry name" value="Fes1"/>
    <property type="match status" value="1"/>
</dbReference>
<protein>
    <recommendedName>
        <fullName evidence="1">Nucleotide exchange factor Fes1 domain-containing protein</fullName>
    </recommendedName>
</protein>
<accession>A0A7S2NGV3</accession>
<organism evidence="2">
    <name type="scientific">Haptolina brevifila</name>
    <dbReference type="NCBI Taxonomy" id="156173"/>
    <lineage>
        <taxon>Eukaryota</taxon>
        <taxon>Haptista</taxon>
        <taxon>Haptophyta</taxon>
        <taxon>Prymnesiophyceae</taxon>
        <taxon>Prymnesiales</taxon>
        <taxon>Prymnesiaceae</taxon>
        <taxon>Haptolina</taxon>
    </lineage>
</organism>
<dbReference type="PANTHER" id="PTHR19316">
    <property type="entry name" value="PROTEIN FOLDING REGULATOR"/>
    <property type="match status" value="1"/>
</dbReference>
<gene>
    <name evidence="2" type="ORF">CBRE1094_LOCUS41311</name>
</gene>
<dbReference type="PANTHER" id="PTHR19316:SF32">
    <property type="entry name" value="ARM REPEAT SUPERFAMILY PROTEIN"/>
    <property type="match status" value="1"/>
</dbReference>
<feature type="domain" description="Nucleotide exchange factor Fes1" evidence="1">
    <location>
        <begin position="7"/>
        <end position="133"/>
    </location>
</feature>
<dbReference type="Pfam" id="PF13513">
    <property type="entry name" value="HEAT_EZ"/>
    <property type="match status" value="1"/>
</dbReference>
<dbReference type="GO" id="GO:0000774">
    <property type="term" value="F:adenyl-nucleotide exchange factor activity"/>
    <property type="evidence" value="ECO:0007669"/>
    <property type="project" value="TreeGrafter"/>
</dbReference>
<dbReference type="InterPro" id="IPR016024">
    <property type="entry name" value="ARM-type_fold"/>
</dbReference>
<name>A0A7S2NGV3_9EUKA</name>
<dbReference type="AlphaFoldDB" id="A0A7S2NGV3"/>
<dbReference type="Gene3D" id="1.25.10.10">
    <property type="entry name" value="Leucine-rich Repeat Variant"/>
    <property type="match status" value="1"/>
</dbReference>